<evidence type="ECO:0000313" key="1">
    <source>
        <dbReference type="EMBL" id="AXK43448.1"/>
    </source>
</evidence>
<accession>A0A345YHP6</accession>
<organism evidence="1 2">
    <name type="scientific">Erythrobacter aureus</name>
    <dbReference type="NCBI Taxonomy" id="2182384"/>
    <lineage>
        <taxon>Bacteria</taxon>
        <taxon>Pseudomonadati</taxon>
        <taxon>Pseudomonadota</taxon>
        <taxon>Alphaproteobacteria</taxon>
        <taxon>Sphingomonadales</taxon>
        <taxon>Erythrobacteraceae</taxon>
        <taxon>Erythrobacter/Porphyrobacter group</taxon>
        <taxon>Erythrobacter</taxon>
    </lineage>
</organism>
<protein>
    <submittedName>
        <fullName evidence="1">Uncharacterized protein</fullName>
    </submittedName>
</protein>
<evidence type="ECO:0000313" key="2">
    <source>
        <dbReference type="Proteomes" id="UP000254508"/>
    </source>
</evidence>
<dbReference type="EMBL" id="CP031357">
    <property type="protein sequence ID" value="AXK43448.1"/>
    <property type="molecule type" value="Genomic_DNA"/>
</dbReference>
<proteinExistence type="predicted"/>
<sequence>MAPALLQFAGSLLAILALAAFAYWLKLGPAPRLADEEAVRIAADEAVSGYEPVAIGLDRSGKGALMRDAAGRVLLLRQHGSHFAGRILTSATRVRSEGSTLLIDTAEKRYGTARLVLDDPAAWVRTIEAIRQ</sequence>
<gene>
    <name evidence="1" type="ORF">DVR09_03385</name>
</gene>
<keyword evidence="2" id="KW-1185">Reference proteome</keyword>
<name>A0A345YHP6_9SPHN</name>
<reference evidence="2" key="1">
    <citation type="submission" date="2018-07" db="EMBL/GenBank/DDBJ databases">
        <title>Genome sequence of Erythrobacter strain YH-07, an antagonistic bacterium isolated from Yellow Sea.</title>
        <authorList>
            <person name="Tang T."/>
            <person name="Liu Q."/>
            <person name="Sun X."/>
        </authorList>
    </citation>
    <scope>NUCLEOTIDE SEQUENCE [LARGE SCALE GENOMIC DNA]</scope>
    <source>
        <strain evidence="2">YH-07</strain>
    </source>
</reference>
<dbReference type="AlphaFoldDB" id="A0A345YHP6"/>
<dbReference type="KEGG" id="err:DVR09_03385"/>
<dbReference type="OrthoDB" id="7391222at2"/>
<dbReference type="Proteomes" id="UP000254508">
    <property type="component" value="Chromosome"/>
</dbReference>